<sequence>MNIKVNMRADIDGFDKKKSTVASGWVEIEGIFKFPVSVRSYHDADKGKDMMFVSYPQRHDGDKYVGVVYPTDRNVRQEIDKAVLDATREKLFAELVPNVQIDDIRITPLNANEGAVIKNVGIATVKMYGLTINGIMIREGRKGLFVQMPQYQSRGQYRDTVYGITTAIQHKIEDTVLERYQAIKKQQEQQYTQQQKIQVGSDETVVLNPQMLQEMQNMRQQEQMMRENQQISQQEAQNRERQAQQERQRQEQQRQEQQEQERQRQEQQKHENPDKKELWHLLNMAGAVIEEQQLEDIYATPRSKDAYLNYLEMVRSEYVKQGEKLTDSEALTRNDIQIAYLNKAISNIEQIRVSMMDEVYERQEATQQTTQPQQIYSNEEAISVMELNFAQNNKEGIRFVAKNSKLNIDNLIIVGKYIRAQSFTIENGNDKVFARFQNELNGMEHMRTGPLLIRQQIVMQVFKDGVPQPPYLYASFRADNMNDALENYNQCVYTWANLTNQRLSELMKISNVKKQEMRAPKI</sequence>
<feature type="compositionally biased region" description="Low complexity" evidence="1">
    <location>
        <begin position="218"/>
        <end position="236"/>
    </location>
</feature>
<proteinExistence type="predicted"/>
<protein>
    <recommendedName>
        <fullName evidence="4">SpoVG family protein</fullName>
    </recommendedName>
</protein>
<feature type="compositionally biased region" description="Basic and acidic residues" evidence="1">
    <location>
        <begin position="237"/>
        <end position="276"/>
    </location>
</feature>
<dbReference type="EMBL" id="QSQP01000010">
    <property type="protein sequence ID" value="RGK42599.1"/>
    <property type="molecule type" value="Genomic_DNA"/>
</dbReference>
<dbReference type="SUPFAM" id="SSF160537">
    <property type="entry name" value="SpoVG-like"/>
    <property type="match status" value="2"/>
</dbReference>
<feature type="region of interest" description="Disordered" evidence="1">
    <location>
        <begin position="218"/>
        <end position="276"/>
    </location>
</feature>
<reference evidence="2 3" key="1">
    <citation type="submission" date="2018-08" db="EMBL/GenBank/DDBJ databases">
        <title>A genome reference for cultivated species of the human gut microbiota.</title>
        <authorList>
            <person name="Zou Y."/>
            <person name="Xue W."/>
            <person name="Luo G."/>
        </authorList>
    </citation>
    <scope>NUCLEOTIDE SEQUENCE [LARGE SCALE GENOMIC DNA]</scope>
    <source>
        <strain evidence="2 3">TF11-15AC</strain>
    </source>
</reference>
<dbReference type="Gene3D" id="3.30.1120.40">
    <property type="entry name" value="Stage V sporulation protein G"/>
    <property type="match status" value="2"/>
</dbReference>
<comment type="caution">
    <text evidence="2">The sequence shown here is derived from an EMBL/GenBank/DDBJ whole genome shotgun (WGS) entry which is preliminary data.</text>
</comment>
<accession>A0A3E4LYU8</accession>
<gene>
    <name evidence="2" type="ORF">DXD13_09390</name>
</gene>
<name>A0A3E4LYU8_9FIRM</name>
<evidence type="ECO:0000313" key="3">
    <source>
        <dbReference type="Proteomes" id="UP000261052"/>
    </source>
</evidence>
<dbReference type="InterPro" id="IPR007170">
    <property type="entry name" value="SpoVG"/>
</dbReference>
<dbReference type="AlphaFoldDB" id="A0A3E4LYU8"/>
<evidence type="ECO:0000313" key="2">
    <source>
        <dbReference type="EMBL" id="RGK42599.1"/>
    </source>
</evidence>
<dbReference type="Pfam" id="PF04026">
    <property type="entry name" value="SpoVG"/>
    <property type="match status" value="1"/>
</dbReference>
<dbReference type="InterPro" id="IPR036751">
    <property type="entry name" value="SpoVG_sf"/>
</dbReference>
<dbReference type="Proteomes" id="UP000261052">
    <property type="component" value="Unassembled WGS sequence"/>
</dbReference>
<dbReference type="GO" id="GO:0030435">
    <property type="term" value="P:sporulation resulting in formation of a cellular spore"/>
    <property type="evidence" value="ECO:0007669"/>
    <property type="project" value="InterPro"/>
</dbReference>
<evidence type="ECO:0000256" key="1">
    <source>
        <dbReference type="SAM" id="MobiDB-lite"/>
    </source>
</evidence>
<organism evidence="2 3">
    <name type="scientific">Agathobacter rectalis</name>
    <dbReference type="NCBI Taxonomy" id="39491"/>
    <lineage>
        <taxon>Bacteria</taxon>
        <taxon>Bacillati</taxon>
        <taxon>Bacillota</taxon>
        <taxon>Clostridia</taxon>
        <taxon>Lachnospirales</taxon>
        <taxon>Lachnospiraceae</taxon>
        <taxon>Agathobacter</taxon>
    </lineage>
</organism>
<evidence type="ECO:0008006" key="4">
    <source>
        <dbReference type="Google" id="ProtNLM"/>
    </source>
</evidence>
<dbReference type="RefSeq" id="WP_117686153.1">
    <property type="nucleotide sequence ID" value="NZ_QSQP01000010.1"/>
</dbReference>